<dbReference type="PANTHER" id="PTHR34951:SF1">
    <property type="entry name" value="B6F COMPLEX SUBUNIT, PUTATIVE, EXPRESSED-RELATED"/>
    <property type="match status" value="1"/>
</dbReference>
<accession>A0AA38LAU9</accession>
<dbReference type="HAMAP" id="MF_00396">
    <property type="entry name" value="Cytb6_f_PetM"/>
    <property type="match status" value="1"/>
</dbReference>
<dbReference type="GO" id="GO:0009512">
    <property type="term" value="C:cytochrome b6f complex"/>
    <property type="evidence" value="ECO:0007669"/>
    <property type="project" value="InterPro"/>
</dbReference>
<evidence type="ECO:0000313" key="9">
    <source>
        <dbReference type="Proteomes" id="UP000824469"/>
    </source>
</evidence>
<dbReference type="GO" id="GO:0016020">
    <property type="term" value="C:membrane"/>
    <property type="evidence" value="ECO:0007669"/>
    <property type="project" value="UniProtKB-SubCell"/>
</dbReference>
<keyword evidence="9" id="KW-1185">Reference proteome</keyword>
<evidence type="ECO:0000256" key="5">
    <source>
        <dbReference type="ARBA" id="ARBA00022989"/>
    </source>
</evidence>
<gene>
    <name evidence="8" type="ORF">KI387_022629</name>
</gene>
<evidence type="ECO:0000256" key="3">
    <source>
        <dbReference type="ARBA" id="ARBA00022692"/>
    </source>
</evidence>
<feature type="transmembrane region" description="Helical" evidence="7">
    <location>
        <begin position="21"/>
        <end position="40"/>
    </location>
</feature>
<dbReference type="Proteomes" id="UP000824469">
    <property type="component" value="Unassembled WGS sequence"/>
</dbReference>
<evidence type="ECO:0000256" key="7">
    <source>
        <dbReference type="SAM" id="Phobius"/>
    </source>
</evidence>
<feature type="non-terminal residue" evidence="8">
    <location>
        <position position="1"/>
    </location>
</feature>
<keyword evidence="5 7" id="KW-1133">Transmembrane helix</keyword>
<dbReference type="PANTHER" id="PTHR34951">
    <property type="entry name" value="B6F COMPLEX SUBUNIT, PUTATIVE, EXPRESSED-RELATED"/>
    <property type="match status" value="1"/>
</dbReference>
<dbReference type="OMA" id="VISWTRT"/>
<keyword evidence="6 7" id="KW-0472">Membrane</keyword>
<evidence type="ECO:0000256" key="1">
    <source>
        <dbReference type="ARBA" id="ARBA00004167"/>
    </source>
</evidence>
<comment type="caution">
    <text evidence="8">The sequence shown here is derived from an EMBL/GenBank/DDBJ whole genome shotgun (WGS) entry which is preliminary data.</text>
</comment>
<keyword evidence="4" id="KW-0249">Electron transport</keyword>
<dbReference type="AlphaFoldDB" id="A0AA38LAU9"/>
<evidence type="ECO:0000256" key="6">
    <source>
        <dbReference type="ARBA" id="ARBA00023136"/>
    </source>
</evidence>
<name>A0AA38LAU9_TAXCH</name>
<dbReference type="Pfam" id="PF08041">
    <property type="entry name" value="PetM"/>
    <property type="match status" value="1"/>
</dbReference>
<evidence type="ECO:0000256" key="2">
    <source>
        <dbReference type="ARBA" id="ARBA00022448"/>
    </source>
</evidence>
<evidence type="ECO:0000256" key="4">
    <source>
        <dbReference type="ARBA" id="ARBA00022982"/>
    </source>
</evidence>
<comment type="subcellular location">
    <subcellularLocation>
        <location evidence="1">Membrane</location>
        <topology evidence="1">Single-pass membrane protein</topology>
    </subcellularLocation>
</comment>
<reference evidence="8 9" key="1">
    <citation type="journal article" date="2021" name="Nat. Plants">
        <title>The Taxus genome provides insights into paclitaxel biosynthesis.</title>
        <authorList>
            <person name="Xiong X."/>
            <person name="Gou J."/>
            <person name="Liao Q."/>
            <person name="Li Y."/>
            <person name="Zhou Q."/>
            <person name="Bi G."/>
            <person name="Li C."/>
            <person name="Du R."/>
            <person name="Wang X."/>
            <person name="Sun T."/>
            <person name="Guo L."/>
            <person name="Liang H."/>
            <person name="Lu P."/>
            <person name="Wu Y."/>
            <person name="Zhang Z."/>
            <person name="Ro D.K."/>
            <person name="Shang Y."/>
            <person name="Huang S."/>
            <person name="Yan J."/>
        </authorList>
    </citation>
    <scope>NUCLEOTIDE SEQUENCE [LARGE SCALE GENOMIC DNA]</scope>
    <source>
        <strain evidence="8">Ta-2019</strain>
    </source>
</reference>
<protein>
    <submittedName>
        <fullName evidence="8">Uncharacterized protein</fullName>
    </submittedName>
</protein>
<proteinExistence type="inferred from homology"/>
<dbReference type="InterPro" id="IPR012595">
    <property type="entry name" value="PetM_cyt_b6/f_cplx_su7"/>
</dbReference>
<evidence type="ECO:0000313" key="8">
    <source>
        <dbReference type="EMBL" id="KAH9314002.1"/>
    </source>
</evidence>
<dbReference type="InterPro" id="IPR053333">
    <property type="entry name" value="Cytochrome_b6-f_sub7"/>
</dbReference>
<sequence>PGNQQRKPLCTKLLARSLKMAATAAATSAVGLVSSGATLYKSHCSRPTSSKVHCVRSFMSNAGLKPDNKSTNMGLASTPIDQFAYKAFKGRNCGGRKARTLGISCTVGGEIARIVPIMSALVLIGIAVGFVLLRIEAAVEESQE</sequence>
<keyword evidence="2" id="KW-0813">Transport</keyword>
<feature type="transmembrane region" description="Helical" evidence="7">
    <location>
        <begin position="111"/>
        <end position="133"/>
    </location>
</feature>
<keyword evidence="3 7" id="KW-0812">Transmembrane</keyword>
<organism evidence="8 9">
    <name type="scientific">Taxus chinensis</name>
    <name type="common">Chinese yew</name>
    <name type="synonym">Taxus wallichiana var. chinensis</name>
    <dbReference type="NCBI Taxonomy" id="29808"/>
    <lineage>
        <taxon>Eukaryota</taxon>
        <taxon>Viridiplantae</taxon>
        <taxon>Streptophyta</taxon>
        <taxon>Embryophyta</taxon>
        <taxon>Tracheophyta</taxon>
        <taxon>Spermatophyta</taxon>
        <taxon>Pinopsida</taxon>
        <taxon>Pinidae</taxon>
        <taxon>Conifers II</taxon>
        <taxon>Cupressales</taxon>
        <taxon>Taxaceae</taxon>
        <taxon>Taxus</taxon>
    </lineage>
</organism>
<dbReference type="SUPFAM" id="SSF103441">
    <property type="entry name" value="PetM subunit of the cytochrome b6f complex"/>
    <property type="match status" value="1"/>
</dbReference>
<dbReference type="EMBL" id="JAHRHJ020000005">
    <property type="protein sequence ID" value="KAH9314002.1"/>
    <property type="molecule type" value="Genomic_DNA"/>
</dbReference>